<gene>
    <name evidence="8" type="ORF">TISLANDTSLP1_20200</name>
</gene>
<keyword evidence="9" id="KW-1185">Reference proteome</keyword>
<dbReference type="EC" id="2.1.1.72" evidence="1"/>
<dbReference type="PROSITE" id="PS00092">
    <property type="entry name" value="N6_MTASE"/>
    <property type="match status" value="1"/>
</dbReference>
<protein>
    <recommendedName>
        <fullName evidence="1">site-specific DNA-methyltransferase (adenine-specific)</fullName>
        <ecNumber evidence="1">2.1.1.72</ecNumber>
    </recommendedName>
</protein>
<feature type="coiled-coil region" evidence="6">
    <location>
        <begin position="627"/>
        <end position="677"/>
    </location>
</feature>
<dbReference type="Gene3D" id="3.40.50.150">
    <property type="entry name" value="Vaccinia Virus protein VP39"/>
    <property type="match status" value="1"/>
</dbReference>
<dbReference type="GO" id="GO:0003676">
    <property type="term" value="F:nucleic acid binding"/>
    <property type="evidence" value="ECO:0007669"/>
    <property type="project" value="InterPro"/>
</dbReference>
<keyword evidence="2" id="KW-0489">Methyltransferase</keyword>
<reference evidence="8" key="1">
    <citation type="submission" date="2022-12" db="EMBL/GenBank/DDBJ databases">
        <title>Reference genome sequencing for broad-spectrum identification of bacterial and archaeal isolates by mass spectrometry.</title>
        <authorList>
            <person name="Sekiguchi Y."/>
            <person name="Tourlousse D.M."/>
        </authorList>
    </citation>
    <scope>NUCLEOTIDE SEQUENCE</scope>
    <source>
        <strain evidence="8">TSL-P1</strain>
    </source>
</reference>
<dbReference type="GO" id="GO:0009007">
    <property type="term" value="F:site-specific DNA-methyltransferase (adenine-specific) activity"/>
    <property type="evidence" value="ECO:0007669"/>
    <property type="project" value="UniProtKB-EC"/>
</dbReference>
<keyword evidence="3" id="KW-0808">Transferase</keyword>
<dbReference type="InterPro" id="IPR011639">
    <property type="entry name" value="MethylTrfase_TaqI-like_dom"/>
</dbReference>
<evidence type="ECO:0000256" key="3">
    <source>
        <dbReference type="ARBA" id="ARBA00022679"/>
    </source>
</evidence>
<dbReference type="InterPro" id="IPR002052">
    <property type="entry name" value="DNA_methylase_N6_adenine_CS"/>
</dbReference>
<dbReference type="SUPFAM" id="SSF53335">
    <property type="entry name" value="S-adenosyl-L-methionine-dependent methyltransferases"/>
    <property type="match status" value="1"/>
</dbReference>
<evidence type="ECO:0000256" key="5">
    <source>
        <dbReference type="ARBA" id="ARBA00047942"/>
    </source>
</evidence>
<dbReference type="InterPro" id="IPR029063">
    <property type="entry name" value="SAM-dependent_MTases_sf"/>
</dbReference>
<evidence type="ECO:0000256" key="1">
    <source>
        <dbReference type="ARBA" id="ARBA00011900"/>
    </source>
</evidence>
<organism evidence="8 9">
    <name type="scientific">Thermodesulfovibrio yellowstonii</name>
    <dbReference type="NCBI Taxonomy" id="28262"/>
    <lineage>
        <taxon>Bacteria</taxon>
        <taxon>Pseudomonadati</taxon>
        <taxon>Nitrospirota</taxon>
        <taxon>Thermodesulfovibrionia</taxon>
        <taxon>Thermodesulfovibrionales</taxon>
        <taxon>Thermodesulfovibrionaceae</taxon>
        <taxon>Thermodesulfovibrio</taxon>
    </lineage>
</organism>
<evidence type="ECO:0000313" key="8">
    <source>
        <dbReference type="EMBL" id="GLI54327.1"/>
    </source>
</evidence>
<comment type="catalytic activity">
    <reaction evidence="5">
        <text>a 2'-deoxyadenosine in DNA + S-adenosyl-L-methionine = an N(6)-methyl-2'-deoxyadenosine in DNA + S-adenosyl-L-homocysteine + H(+)</text>
        <dbReference type="Rhea" id="RHEA:15197"/>
        <dbReference type="Rhea" id="RHEA-COMP:12418"/>
        <dbReference type="Rhea" id="RHEA-COMP:12419"/>
        <dbReference type="ChEBI" id="CHEBI:15378"/>
        <dbReference type="ChEBI" id="CHEBI:57856"/>
        <dbReference type="ChEBI" id="CHEBI:59789"/>
        <dbReference type="ChEBI" id="CHEBI:90615"/>
        <dbReference type="ChEBI" id="CHEBI:90616"/>
        <dbReference type="EC" id="2.1.1.72"/>
    </reaction>
</comment>
<dbReference type="PRINTS" id="PR00507">
    <property type="entry name" value="N12N6MTFRASE"/>
</dbReference>
<dbReference type="GO" id="GO:0006304">
    <property type="term" value="P:DNA modification"/>
    <property type="evidence" value="ECO:0007669"/>
    <property type="project" value="InterPro"/>
</dbReference>
<dbReference type="EMBL" id="BSDX01000001">
    <property type="protein sequence ID" value="GLI54327.1"/>
    <property type="molecule type" value="Genomic_DNA"/>
</dbReference>
<evidence type="ECO:0000256" key="4">
    <source>
        <dbReference type="ARBA" id="ARBA00022691"/>
    </source>
</evidence>
<evidence type="ECO:0000256" key="6">
    <source>
        <dbReference type="SAM" id="Coils"/>
    </source>
</evidence>
<dbReference type="InterPro" id="IPR050953">
    <property type="entry name" value="N4_N6_ade-DNA_methylase"/>
</dbReference>
<dbReference type="AlphaFoldDB" id="A0A9W6GIK4"/>
<dbReference type="Pfam" id="PF07669">
    <property type="entry name" value="Eco57I"/>
    <property type="match status" value="1"/>
</dbReference>
<name>A0A9W6GIK4_9BACT</name>
<feature type="domain" description="Type II methyltransferase M.TaqI-like" evidence="7">
    <location>
        <begin position="564"/>
        <end position="808"/>
    </location>
</feature>
<comment type="caution">
    <text evidence="8">The sequence shown here is derived from an EMBL/GenBank/DDBJ whole genome shotgun (WGS) entry which is preliminary data.</text>
</comment>
<dbReference type="GO" id="GO:0032259">
    <property type="term" value="P:methylation"/>
    <property type="evidence" value="ECO:0007669"/>
    <property type="project" value="UniProtKB-KW"/>
</dbReference>
<proteinExistence type="predicted"/>
<evidence type="ECO:0000256" key="2">
    <source>
        <dbReference type="ARBA" id="ARBA00022603"/>
    </source>
</evidence>
<dbReference type="PANTHER" id="PTHR33841:SF1">
    <property type="entry name" value="DNA METHYLTRANSFERASE A"/>
    <property type="match status" value="1"/>
</dbReference>
<sequence length="816" mass="95993">MPEIAEIIENLARNFSIEQLSNFLLLKNQNFTISHPPERLYAYERDRFAEIYKIGNATLNDNRELFAFAIKTEGELTERSSKKAQYELAKTLLKIFYAPCGLFIFYDSNGNFRFSLIYAVFSGTKATFSHYRRYTYYVAADKPYRTFIKALAEAKFDTLEDLISAFSIQPLTKEFYTEIQNWYAWALKHAYFPGGTKEENLIRLLTRLIFVWFLKERKLIPDEIFDPDFLRDIVANFGKDDFYYNTILQNLFFATLNRYPQHRRFTKNGDFFTNRQEFGIKTLYRYKENILTEESDFIKIFENVPFINGGLFECLDDNGNYVIDGFTRRDGKRAKLPDFLFFSEERQEDLSDFYGERKRTKVRGLIDILKDYNFTADESSPVDIEVSLDPELLGHIFENLLASYNPETQTTARKATGSYYTPKEIVDFMVEESLLEYFKTKTNIDEQKLRNILSYSEETVELTNEEKQQIIYSIDSLKVIDPAVGSGAFPMGAVHKLVHILSKIDPDNELWYELQYQKAIHEVEEVLKIKNKEEREKLLKELNDNFDETINYPDYARKLYIIENSIYGVDIQSIAIQICKLRFFLSLLIDQKIDRAKPNFGIKPLPHLETKFVAANTLIGLNRPTQRMLESEEIINLKKELKKLYKRHFTIKTRSEKKRLADKAKEIRERIKMLLLKGGWGNENAEKIANFDIFSQTATADWFDPEWMFGVDDGFDIVIGNPPYVRQEKIKLLKPILQAQRYNTYESTADLYVYFYEKGYQLLRDKGILCFISSNKWMRAKYGEKLRKFFKEKTQIIKIIDFGGFSVFPEFINSTL</sequence>
<evidence type="ECO:0000259" key="7">
    <source>
        <dbReference type="Pfam" id="PF07669"/>
    </source>
</evidence>
<dbReference type="Proteomes" id="UP001144297">
    <property type="component" value="Unassembled WGS sequence"/>
</dbReference>
<accession>A0A9W6GIK4</accession>
<evidence type="ECO:0000313" key="9">
    <source>
        <dbReference type="Proteomes" id="UP001144297"/>
    </source>
</evidence>
<dbReference type="PANTHER" id="PTHR33841">
    <property type="entry name" value="DNA METHYLTRANSFERASE YEEA-RELATED"/>
    <property type="match status" value="1"/>
</dbReference>
<keyword evidence="6" id="KW-0175">Coiled coil</keyword>
<keyword evidence="4" id="KW-0949">S-adenosyl-L-methionine</keyword>